<gene>
    <name evidence="1" type="ORF">EUB48_07935</name>
</gene>
<evidence type="ECO:0000313" key="2">
    <source>
        <dbReference type="Proteomes" id="UP000316798"/>
    </source>
</evidence>
<dbReference type="InterPro" id="IPR025048">
    <property type="entry name" value="DUF3987"/>
</dbReference>
<reference evidence="1 2" key="1">
    <citation type="submission" date="2019-01" db="EMBL/GenBank/DDBJ databases">
        <title>Genomic insights into a novel species Rhodoferax sp.</title>
        <authorList>
            <person name="Jin L."/>
        </authorList>
    </citation>
    <scope>NUCLEOTIDE SEQUENCE [LARGE SCALE GENOMIC DNA]</scope>
    <source>
        <strain evidence="1 2">CHu59-6-5</strain>
    </source>
</reference>
<dbReference type="AlphaFoldDB" id="A0A515D9Y1"/>
<keyword evidence="2" id="KW-1185">Reference proteome</keyword>
<dbReference type="KEGG" id="rhf:EUB48_07935"/>
<accession>A0A515D9Y1</accession>
<protein>
    <submittedName>
        <fullName evidence="1">DUF3987 domain-containing protein</fullName>
    </submittedName>
</protein>
<evidence type="ECO:0000313" key="1">
    <source>
        <dbReference type="EMBL" id="QDL37223.1"/>
    </source>
</evidence>
<proteinExistence type="predicted"/>
<dbReference type="OrthoDB" id="784829at2"/>
<name>A0A515D9Y1_9BURK</name>
<dbReference type="Proteomes" id="UP000316798">
    <property type="component" value="Chromosome"/>
</dbReference>
<dbReference type="Pfam" id="PF13148">
    <property type="entry name" value="DUF3987"/>
    <property type="match status" value="1"/>
</dbReference>
<sequence length="524" mass="57391">MPTARACFRPQVASTGSSRCSMADDLKRQLAALDADIEQRPAPRPLPPELEPVPLFPLAALPNSIRPWIQDVSDRMACPPDFVAVPMLVGLSSLAARKLTIRPQEKTDWEERANIWGLIIGRPGLMKSPAQSAALSPLRAMELMAGEVYRDASKDHEHALKVAKIRQKARETNATAALRKNPDAEFELESAGELEPPRHERFIVNNLTYESAGAILADNPGGILLERDEIASLLRNLAQDDQAEARGFYLQSWAGGPYLFDRIGRGHIRIDDLRVSMIGGIQPGPLSRLIRDAHRHGSDGLLERFLIAWPDDPGTWREVDRWPDSKAKLAAKEAFERIQHLDTIQVGGDHSPLDGNGLPFLRLAPDARSLFVEWRTDLESRLRGASGGALLESALSKFRKHVPALALTIHLAAGKSGAVNLTSLAQALELADYFMAHATRAYASGIRPTVKAAKGILARVKSGALEVPFTARKVYRSGWEGLGDRETVEAGLDILLEYGWLIDAVYADGGRPTTLYSLRPGAQP</sequence>
<organism evidence="1 2">
    <name type="scientific">Rhodoferax sediminis</name>
    <dbReference type="NCBI Taxonomy" id="2509614"/>
    <lineage>
        <taxon>Bacteria</taxon>
        <taxon>Pseudomonadati</taxon>
        <taxon>Pseudomonadota</taxon>
        <taxon>Betaproteobacteria</taxon>
        <taxon>Burkholderiales</taxon>
        <taxon>Comamonadaceae</taxon>
        <taxon>Rhodoferax</taxon>
    </lineage>
</organism>
<dbReference type="EMBL" id="CP035503">
    <property type="protein sequence ID" value="QDL37223.1"/>
    <property type="molecule type" value="Genomic_DNA"/>
</dbReference>